<proteinExistence type="predicted"/>
<dbReference type="Proteomes" id="UP000027192">
    <property type="component" value="Unassembled WGS sequence"/>
</dbReference>
<feature type="region of interest" description="Disordered" evidence="1">
    <location>
        <begin position="308"/>
        <end position="331"/>
    </location>
</feature>
<keyword evidence="3" id="KW-1185">Reference proteome</keyword>
<sequence length="1360" mass="155554">MQQALSQYCELLIRDDVCEDSFRSVCFQPEVDINEALKDSLYQPLTKATLALKSIDAWQHRDHLANLLNSEDIFFLFACLNADLKEALYKAGDMIRLTSRKLNHPESMRLNETEVFGVVPLYQIGFTYPEYAYLLAGSLVADWDETFAAYALNLPALLVAHHGYSEHLMKAFCYCDNDIARGRMFSQCDLKGPNHNLIQVDFRQHVNLVDVFRKEPEMIALFLSQLAQRFQAQAYVFPAASEPCVFDLARQFALTIIHPDDQAIFNDMSEVESLDLPFLEHMSAEQLATEIKAVIPASLGSDALFTDTEVDDADDEADGDEADDDDEDDEDDFEIGRCVAAWQDFITGALPQGNALWRYVESGENASVLEQVEPCDILSLALAGKYRLHRQLVRFSIRQEELDHCLPVNFLLGLSSDWFMKGVVTADEVECNRHKCIRLLDVIYRLKNQAPFSDDMVFTVLGKIGLMPAEDFYSRYGCDWTSFFLGGFQEFKSDSGKLGSSFHFCHQLLEAHLEQAKSFLTQIIQDPKHQSAGMALLAGLYHIHDDLDKHHLLFSLSKTLLEQELGKGMLAHLRAWCTNEVALDHIECTLYGSDDEADLEHFEQPITETQEQAFVVLEDYLQVRNNVSREESVKALQTILEQIQDADEETFCHGYLERSNGAEFWLSAAHQLAKTQTKIGESSRRFLSLWIEIAPAQVANVIAEQFPVGADVAAIIHHLRALVGEEIGEIQETVILMTTLIQSEEEDAKPLLEKYGERYASEKQAPDQSQKIHSVVSYLTKEDKQKFFKMLVEQYPSLRWYEYFDTALMDEIRKQISEKIFLYLVEQEVELPDDEAAVLKPLEDEILAFFTGQTSLEEALDKLRLYQVESFQERFTEVDLSSLLWHTSPALREHVLTLCAALSDQALHDCYDPSQVSETGFAQLLCEAGMTLERLLAYFIEHDLYTAIRYLTEQHDLFSSIRGLSEHHKLKLLKSLSVLDGQMPLVERFSEDDAAQVRDLVSRIREGQYRNRIYGTLLDLVDEGIYFPENEQLELFQRENPDAKGVPNIADYLVLESKSRMVELAMGQIFGMKLAYRPEMDGLAYPDKIQVILKVSHPEDHGKPVLGVHQIKANTECFFGWYLATKQLCRPGRYDIEIMAENQQVLLRKTFHVVESVQARRTRLPELEAFLNNDDVLRETLPPMPMGKGEMTVVDPARENEAVVLPYLLGDAPVPVSVYREQDQVVGLAVGQLDSVKQWRHGCNASYLWLERYLKSQTVLVGDKATMDKVLAEPDQSWQQVSKDTPFRVYQSEDHSESALIAVHDKYQGHQIFFGFNQQEDVCCYFIMSRRLNWWDRLISWVFRKEGHRRFASRKQNATP</sequence>
<gene>
    <name evidence="2" type="ORF">EA58_19120</name>
</gene>
<protein>
    <submittedName>
        <fullName evidence="2">Uncharacterized protein</fullName>
    </submittedName>
</protein>
<reference evidence="2 3" key="1">
    <citation type="submission" date="2014-04" db="EMBL/GenBank/DDBJ databases">
        <title>Draft genome sequence of Photobacterium halotolerans S2753: a solonamide, ngercheumicin and holomycin producer.</title>
        <authorList>
            <person name="Machado H.R."/>
            <person name="Gram L."/>
        </authorList>
    </citation>
    <scope>NUCLEOTIDE SEQUENCE [LARGE SCALE GENOMIC DNA]</scope>
    <source>
        <strain evidence="2 3">S2753</strain>
    </source>
</reference>
<organism evidence="2 3">
    <name type="scientific">Photobacterium galatheae</name>
    <dbReference type="NCBI Taxonomy" id="1654360"/>
    <lineage>
        <taxon>Bacteria</taxon>
        <taxon>Pseudomonadati</taxon>
        <taxon>Pseudomonadota</taxon>
        <taxon>Gammaproteobacteria</taxon>
        <taxon>Vibrionales</taxon>
        <taxon>Vibrionaceae</taxon>
        <taxon>Photobacterium</taxon>
    </lineage>
</organism>
<accession>A0A066RLP7</accession>
<name>A0A066RLP7_9GAMM</name>
<evidence type="ECO:0000313" key="3">
    <source>
        <dbReference type="Proteomes" id="UP000027192"/>
    </source>
</evidence>
<dbReference type="EMBL" id="JMIB01000038">
    <property type="protein sequence ID" value="KDM90051.1"/>
    <property type="molecule type" value="Genomic_DNA"/>
</dbReference>
<evidence type="ECO:0000313" key="2">
    <source>
        <dbReference type="EMBL" id="KDM90051.1"/>
    </source>
</evidence>
<comment type="caution">
    <text evidence="2">The sequence shown here is derived from an EMBL/GenBank/DDBJ whole genome shotgun (WGS) entry which is preliminary data.</text>
</comment>
<evidence type="ECO:0000256" key="1">
    <source>
        <dbReference type="SAM" id="MobiDB-lite"/>
    </source>
</evidence>